<evidence type="ECO:0000313" key="1">
    <source>
        <dbReference type="EMBL" id="KAJ9578136.1"/>
    </source>
</evidence>
<keyword evidence="2" id="KW-1185">Reference proteome</keyword>
<feature type="non-terminal residue" evidence="1">
    <location>
        <position position="1"/>
    </location>
</feature>
<evidence type="ECO:0000313" key="2">
    <source>
        <dbReference type="Proteomes" id="UP001233999"/>
    </source>
</evidence>
<accession>A0AAD7ZCS2</accession>
<protein>
    <submittedName>
        <fullName evidence="1">Uncharacterized protein</fullName>
    </submittedName>
</protein>
<comment type="caution">
    <text evidence="1">The sequence shown here is derived from an EMBL/GenBank/DDBJ whole genome shotgun (WGS) entry which is preliminary data.</text>
</comment>
<organism evidence="1 2">
    <name type="scientific">Diploptera punctata</name>
    <name type="common">Pacific beetle cockroach</name>
    <dbReference type="NCBI Taxonomy" id="6984"/>
    <lineage>
        <taxon>Eukaryota</taxon>
        <taxon>Metazoa</taxon>
        <taxon>Ecdysozoa</taxon>
        <taxon>Arthropoda</taxon>
        <taxon>Hexapoda</taxon>
        <taxon>Insecta</taxon>
        <taxon>Pterygota</taxon>
        <taxon>Neoptera</taxon>
        <taxon>Polyneoptera</taxon>
        <taxon>Dictyoptera</taxon>
        <taxon>Blattodea</taxon>
        <taxon>Blaberoidea</taxon>
        <taxon>Blaberidae</taxon>
        <taxon>Diplopterinae</taxon>
        <taxon>Diploptera</taxon>
    </lineage>
</organism>
<dbReference type="Proteomes" id="UP001233999">
    <property type="component" value="Unassembled WGS sequence"/>
</dbReference>
<proteinExistence type="predicted"/>
<sequence>RLIPQHNKDEIAAAFRTHSIKNPRSRKQSVAANIATSRDEILRLKCFQVYGFHIGEFFKVNDISNLPLPKNASLNRISDHIIPRHSYDRCRSGYGGRFN</sequence>
<gene>
    <name evidence="1" type="ORF">L9F63_025004</name>
</gene>
<name>A0AAD7ZCS2_DIPPU</name>
<reference evidence="1" key="1">
    <citation type="journal article" date="2023" name="IScience">
        <title>Live-bearing cockroach genome reveals convergent evolutionary mechanisms linked to viviparity in insects and beyond.</title>
        <authorList>
            <person name="Fouks B."/>
            <person name="Harrison M.C."/>
            <person name="Mikhailova A.A."/>
            <person name="Marchal E."/>
            <person name="English S."/>
            <person name="Carruthers M."/>
            <person name="Jennings E.C."/>
            <person name="Chiamaka E.L."/>
            <person name="Frigard R.A."/>
            <person name="Pippel M."/>
            <person name="Attardo G.M."/>
            <person name="Benoit J.B."/>
            <person name="Bornberg-Bauer E."/>
            <person name="Tobe S.S."/>
        </authorList>
    </citation>
    <scope>NUCLEOTIDE SEQUENCE</scope>
    <source>
        <strain evidence="1">Stay&amp;Tobe</strain>
    </source>
</reference>
<feature type="non-terminal residue" evidence="1">
    <location>
        <position position="99"/>
    </location>
</feature>
<dbReference type="AlphaFoldDB" id="A0AAD7ZCS2"/>
<reference evidence="1" key="2">
    <citation type="submission" date="2023-05" db="EMBL/GenBank/DDBJ databases">
        <authorList>
            <person name="Fouks B."/>
        </authorList>
    </citation>
    <scope>NUCLEOTIDE SEQUENCE</scope>
    <source>
        <strain evidence="1">Stay&amp;Tobe</strain>
        <tissue evidence="1">Testes</tissue>
    </source>
</reference>
<dbReference type="EMBL" id="JASPKZ010008960">
    <property type="protein sequence ID" value="KAJ9578136.1"/>
    <property type="molecule type" value="Genomic_DNA"/>
</dbReference>